<evidence type="ECO:0000259" key="1">
    <source>
        <dbReference type="Pfam" id="PF13470"/>
    </source>
</evidence>
<feature type="domain" description="PIN" evidence="1">
    <location>
        <begin position="2"/>
        <end position="110"/>
    </location>
</feature>
<reference evidence="2 3" key="1">
    <citation type="journal article" date="2021" name="Genome Biol. Evol.">
        <title>Complete Genome Sequencing of a Novel Gloeobacter Species from a Waterfall Cave in Mexico.</title>
        <authorList>
            <person name="Saw J.H."/>
            <person name="Cardona T."/>
            <person name="Montejano G."/>
        </authorList>
    </citation>
    <scope>NUCLEOTIDE SEQUENCE [LARGE SCALE GENOMIC DNA]</scope>
    <source>
        <strain evidence="2">MG652769</strain>
    </source>
</reference>
<accession>A0ABY3PL82</accession>
<evidence type="ECO:0000313" key="3">
    <source>
        <dbReference type="Proteomes" id="UP001054846"/>
    </source>
</evidence>
<keyword evidence="3" id="KW-1185">Reference proteome</keyword>
<dbReference type="PANTHER" id="PTHR34610">
    <property type="entry name" value="SSL7007 PROTEIN"/>
    <property type="match status" value="1"/>
</dbReference>
<dbReference type="Pfam" id="PF13470">
    <property type="entry name" value="PIN_3"/>
    <property type="match status" value="1"/>
</dbReference>
<dbReference type="SUPFAM" id="SSF88723">
    <property type="entry name" value="PIN domain-like"/>
    <property type="match status" value="1"/>
</dbReference>
<sequence length="139" mass="15112">MRLLLDANVIFTAAHNPDGRAMGLFLLARLGRCTLLSSPHALEEARRNLLVKYPEKFAAFGQLVLEVTVVSEATAEEIAWATEQALPEKDAPILAAAVQARVDLLVTGDRTHFGHLYGKVLRGVEVVKPAQALARVMAE</sequence>
<dbReference type="RefSeq" id="WP_230841401.1">
    <property type="nucleotide sequence ID" value="NZ_CP063845.1"/>
</dbReference>
<protein>
    <submittedName>
        <fullName evidence="2">PIN domain-containing protein</fullName>
    </submittedName>
</protein>
<proteinExistence type="predicted"/>
<evidence type="ECO:0000313" key="2">
    <source>
        <dbReference type="EMBL" id="UFP94344.1"/>
    </source>
</evidence>
<gene>
    <name evidence="2" type="ORF">ISF26_21785</name>
</gene>
<dbReference type="EMBL" id="CP063845">
    <property type="protein sequence ID" value="UFP94344.1"/>
    <property type="molecule type" value="Genomic_DNA"/>
</dbReference>
<dbReference type="Proteomes" id="UP001054846">
    <property type="component" value="Chromosome"/>
</dbReference>
<name>A0ABY3PL82_9CYAN</name>
<dbReference type="InterPro" id="IPR029060">
    <property type="entry name" value="PIN-like_dom_sf"/>
</dbReference>
<dbReference type="PANTHER" id="PTHR34610:SF4">
    <property type="entry name" value="SLL8027 PROTEIN"/>
    <property type="match status" value="1"/>
</dbReference>
<organism evidence="2 3">
    <name type="scientific">Gloeobacter morelensis MG652769</name>
    <dbReference type="NCBI Taxonomy" id="2781736"/>
    <lineage>
        <taxon>Bacteria</taxon>
        <taxon>Bacillati</taxon>
        <taxon>Cyanobacteriota</taxon>
        <taxon>Cyanophyceae</taxon>
        <taxon>Gloeobacterales</taxon>
        <taxon>Gloeobacteraceae</taxon>
        <taxon>Gloeobacter</taxon>
        <taxon>Gloeobacter morelensis</taxon>
    </lineage>
</organism>
<dbReference type="InterPro" id="IPR002716">
    <property type="entry name" value="PIN_dom"/>
</dbReference>
<dbReference type="InterPro" id="IPR002850">
    <property type="entry name" value="PIN_toxin-like"/>
</dbReference>